<organism evidence="2">
    <name type="scientific">Heterosigma akashiwo</name>
    <name type="common">Chromophytic alga</name>
    <name type="synonym">Heterosigma carterae</name>
    <dbReference type="NCBI Taxonomy" id="2829"/>
    <lineage>
        <taxon>Eukaryota</taxon>
        <taxon>Sar</taxon>
        <taxon>Stramenopiles</taxon>
        <taxon>Ochrophyta</taxon>
        <taxon>Raphidophyceae</taxon>
        <taxon>Chattonellales</taxon>
        <taxon>Chattonellaceae</taxon>
        <taxon>Heterosigma</taxon>
    </lineage>
</organism>
<proteinExistence type="predicted"/>
<dbReference type="InterPro" id="IPR019370">
    <property type="entry name" value="E2F-assoc_phosphoprotein"/>
</dbReference>
<dbReference type="AlphaFoldDB" id="A0A6V1UDG3"/>
<dbReference type="PANTHER" id="PTHR15967">
    <property type="entry name" value="E2F-ASSOCIATED PHOSPHOPROTEIN"/>
    <property type="match status" value="1"/>
</dbReference>
<feature type="region of interest" description="Disordered" evidence="1">
    <location>
        <begin position="1"/>
        <end position="80"/>
    </location>
</feature>
<dbReference type="PANTHER" id="PTHR15967:SF0">
    <property type="entry name" value="E2F-ASSOCIATED PHOSPHOPROTEIN"/>
    <property type="match status" value="1"/>
</dbReference>
<sequence>MMDDDGGRSNRCKEESDSDEGNFADEPDPFYDEGMDDEDEVWVTKNLRPHVSSRVQNKKESHSSAQHHINSTDTKALGNTTKRARGKKQDCGGTLLSCPACFITLSMDCQQHEKYKNQWRAMFVSNCVTKLDESFEVSDPAPGEVYRPVACAGCGAVVAALEPREEVYHFFNVIPSSH</sequence>
<feature type="compositionally biased region" description="Basic and acidic residues" evidence="1">
    <location>
        <begin position="1"/>
        <end position="15"/>
    </location>
</feature>
<evidence type="ECO:0000256" key="1">
    <source>
        <dbReference type="SAM" id="MobiDB-lite"/>
    </source>
</evidence>
<feature type="compositionally biased region" description="Polar residues" evidence="1">
    <location>
        <begin position="63"/>
        <end position="80"/>
    </location>
</feature>
<dbReference type="EMBL" id="HBIU01053992">
    <property type="protein sequence ID" value="CAE0647128.1"/>
    <property type="molecule type" value="Transcribed_RNA"/>
</dbReference>
<evidence type="ECO:0000313" key="2">
    <source>
        <dbReference type="EMBL" id="CAE0647128.1"/>
    </source>
</evidence>
<accession>A0A6V1UDG3</accession>
<protein>
    <recommendedName>
        <fullName evidence="3">E2F-associated phosphoprotein</fullName>
    </recommendedName>
</protein>
<name>A0A6V1UDG3_HETAK</name>
<gene>
    <name evidence="2" type="ORF">HAKA00212_LOCUS23802</name>
</gene>
<dbReference type="Pfam" id="PF10238">
    <property type="entry name" value="Eapp_C"/>
    <property type="match status" value="2"/>
</dbReference>
<dbReference type="GO" id="GO:0005634">
    <property type="term" value="C:nucleus"/>
    <property type="evidence" value="ECO:0007669"/>
    <property type="project" value="TreeGrafter"/>
</dbReference>
<reference evidence="2" key="1">
    <citation type="submission" date="2021-01" db="EMBL/GenBank/DDBJ databases">
        <authorList>
            <person name="Corre E."/>
            <person name="Pelletier E."/>
            <person name="Niang G."/>
            <person name="Scheremetjew M."/>
            <person name="Finn R."/>
            <person name="Kale V."/>
            <person name="Holt S."/>
            <person name="Cochrane G."/>
            <person name="Meng A."/>
            <person name="Brown T."/>
            <person name="Cohen L."/>
        </authorList>
    </citation>
    <scope>NUCLEOTIDE SEQUENCE</scope>
    <source>
        <strain evidence="2">CCMP3107</strain>
    </source>
</reference>
<feature type="compositionally biased region" description="Acidic residues" evidence="1">
    <location>
        <begin position="16"/>
        <end position="41"/>
    </location>
</feature>
<evidence type="ECO:0008006" key="3">
    <source>
        <dbReference type="Google" id="ProtNLM"/>
    </source>
</evidence>